<feature type="domain" description="ABC transporter" evidence="12">
    <location>
        <begin position="338"/>
        <end position="573"/>
    </location>
</feature>
<feature type="transmembrane region" description="Helical" evidence="11">
    <location>
        <begin position="139"/>
        <end position="160"/>
    </location>
</feature>
<evidence type="ECO:0000256" key="5">
    <source>
        <dbReference type="ARBA" id="ARBA00022692"/>
    </source>
</evidence>
<evidence type="ECO:0000256" key="1">
    <source>
        <dbReference type="ARBA" id="ARBA00004429"/>
    </source>
</evidence>
<dbReference type="RefSeq" id="WP_047261329.1">
    <property type="nucleotide sequence ID" value="NZ_CP011542.1"/>
</dbReference>
<feature type="transmembrane region" description="Helical" evidence="11">
    <location>
        <begin position="166"/>
        <end position="185"/>
    </location>
</feature>
<dbReference type="FunFam" id="3.40.50.300:FF:000221">
    <property type="entry name" value="Multidrug ABC transporter ATP-binding protein"/>
    <property type="match status" value="1"/>
</dbReference>
<reference evidence="15" key="2">
    <citation type="submission" date="2015-05" db="EMBL/GenBank/DDBJ databases">
        <title>Complete genome sequence of Corynebacterium mustelae DSM 45274, isolated from various tissues of a male ferret with lethal sepsis.</title>
        <authorList>
            <person name="Ruckert C."/>
            <person name="Albersmeier A."/>
            <person name="Winkler A."/>
            <person name="Tauch A."/>
        </authorList>
    </citation>
    <scope>NUCLEOTIDE SEQUENCE [LARGE SCALE GENOMIC DNA]</scope>
    <source>
        <strain evidence="15">DSM 45274</strain>
    </source>
</reference>
<dbReference type="Gene3D" id="1.20.1560.10">
    <property type="entry name" value="ABC transporter type 1, transmembrane domain"/>
    <property type="match status" value="1"/>
</dbReference>
<dbReference type="SMART" id="SM00382">
    <property type="entry name" value="AAA"/>
    <property type="match status" value="1"/>
</dbReference>
<sequence length="583" mass="63830">MKPLLFSLLPMCRNMLSRPALVTTAIWMSIVMGIAEAISLFLLIPAITSLATGESVWGLDIRGWILSCIAVAIFTGIFGYFYTRQGYATGMDMIQNIHRKIGDQIARLPLGWFQRPIAGQLSRMVSAELMIAAELIAHLFAPMISRIAFSFTILVLSLIWDYRLGLILAISTPLYLILLSISARLSRKGKHIAEPTEIELSNRVVEFTHCQAALRSCGQSTNYPPLVAANAKWRKAKKTELWFELAANMVGGTLSQIVVISLIVVAAQLAITGAIDPIVAIAYIGLALRYAQVLMFLTEASVGLETRRPYLESINEVLTAQPLPEPHDSQPFTSPGSIEFADVSFGYTLDKPVVRNLNFTVAPRSMVALVGPSGCGKTTVARLISRFYEVDSGAVKVGGVDVRELRTADLMNQLSMVFQDVYLFDDTLIENIRIGRPDATDTEITAAAQLAGVTEIVARLPHGWNTRVGEGGKALSGGERQRVAIARALLKNAPIVLFDEATSALDPENEANVVAAVEKLRETATILVIAHKLDTIRKADCIISMRADGSVEDIGTHDELFNRNGTYRAFWDKRAEAQGWQLT</sequence>
<dbReference type="InterPro" id="IPR003593">
    <property type="entry name" value="AAA+_ATPase"/>
</dbReference>
<dbReference type="GO" id="GO:0034040">
    <property type="term" value="F:ATPase-coupled lipid transmembrane transporter activity"/>
    <property type="evidence" value="ECO:0007669"/>
    <property type="project" value="TreeGrafter"/>
</dbReference>
<dbReference type="Pfam" id="PF00664">
    <property type="entry name" value="ABC_membrane"/>
    <property type="match status" value="1"/>
</dbReference>
<dbReference type="GO" id="GO:0005524">
    <property type="term" value="F:ATP binding"/>
    <property type="evidence" value="ECO:0007669"/>
    <property type="project" value="UniProtKB-KW"/>
</dbReference>
<dbReference type="InterPro" id="IPR036640">
    <property type="entry name" value="ABC1_TM_sf"/>
</dbReference>
<keyword evidence="15" id="KW-1185">Reference proteome</keyword>
<evidence type="ECO:0000256" key="3">
    <source>
        <dbReference type="ARBA" id="ARBA00022475"/>
    </source>
</evidence>
<dbReference type="SUPFAM" id="SSF90123">
    <property type="entry name" value="ABC transporter transmembrane region"/>
    <property type="match status" value="1"/>
</dbReference>
<dbReference type="InterPro" id="IPR011527">
    <property type="entry name" value="ABC1_TM_dom"/>
</dbReference>
<dbReference type="PANTHER" id="PTHR24221">
    <property type="entry name" value="ATP-BINDING CASSETTE SUB-FAMILY B"/>
    <property type="match status" value="1"/>
</dbReference>
<comment type="similarity">
    <text evidence="10">Belongs to the ABC transporter superfamily. Siderophore-Fe(3+) uptake transporter (SIUT) (TC 3.A.1.21) family.</text>
</comment>
<dbReference type="Proteomes" id="UP000035199">
    <property type="component" value="Chromosome"/>
</dbReference>
<keyword evidence="4" id="KW-0997">Cell inner membrane</keyword>
<keyword evidence="3" id="KW-1003">Cell membrane</keyword>
<dbReference type="PATRIC" id="fig|571915.4.peg.729"/>
<evidence type="ECO:0000256" key="10">
    <source>
        <dbReference type="ARBA" id="ARBA00023455"/>
    </source>
</evidence>
<keyword evidence="9 11" id="KW-0472">Membrane</keyword>
<evidence type="ECO:0000256" key="2">
    <source>
        <dbReference type="ARBA" id="ARBA00022448"/>
    </source>
</evidence>
<dbReference type="EMBL" id="CP011542">
    <property type="protein sequence ID" value="AKK05029.1"/>
    <property type="molecule type" value="Genomic_DNA"/>
</dbReference>
<dbReference type="AlphaFoldDB" id="A0A0G3GV40"/>
<keyword evidence="8 11" id="KW-1133">Transmembrane helix</keyword>
<dbReference type="Pfam" id="PF00005">
    <property type="entry name" value="ABC_tran"/>
    <property type="match status" value="1"/>
</dbReference>
<dbReference type="Gene3D" id="3.40.50.300">
    <property type="entry name" value="P-loop containing nucleotide triphosphate hydrolases"/>
    <property type="match status" value="1"/>
</dbReference>
<dbReference type="SUPFAM" id="SSF52540">
    <property type="entry name" value="P-loop containing nucleoside triphosphate hydrolases"/>
    <property type="match status" value="1"/>
</dbReference>
<organism evidence="14 15">
    <name type="scientific">Corynebacterium mustelae</name>
    <dbReference type="NCBI Taxonomy" id="571915"/>
    <lineage>
        <taxon>Bacteria</taxon>
        <taxon>Bacillati</taxon>
        <taxon>Actinomycetota</taxon>
        <taxon>Actinomycetes</taxon>
        <taxon>Mycobacteriales</taxon>
        <taxon>Corynebacteriaceae</taxon>
        <taxon>Corynebacterium</taxon>
    </lineage>
</organism>
<dbReference type="InterPro" id="IPR027417">
    <property type="entry name" value="P-loop_NTPase"/>
</dbReference>
<proteinExistence type="inferred from homology"/>
<gene>
    <name evidence="14" type="ORF">CMUST_03425</name>
</gene>
<feature type="transmembrane region" description="Helical" evidence="11">
    <location>
        <begin position="21"/>
        <end position="44"/>
    </location>
</feature>
<dbReference type="InterPro" id="IPR003439">
    <property type="entry name" value="ABC_transporter-like_ATP-bd"/>
</dbReference>
<dbReference type="InterPro" id="IPR017871">
    <property type="entry name" value="ABC_transporter-like_CS"/>
</dbReference>
<keyword evidence="6" id="KW-0547">Nucleotide-binding</keyword>
<name>A0A0G3GV40_9CORY</name>
<evidence type="ECO:0000256" key="7">
    <source>
        <dbReference type="ARBA" id="ARBA00022840"/>
    </source>
</evidence>
<dbReference type="GO" id="GO:0005886">
    <property type="term" value="C:plasma membrane"/>
    <property type="evidence" value="ECO:0007669"/>
    <property type="project" value="UniProtKB-SubCell"/>
</dbReference>
<evidence type="ECO:0000259" key="13">
    <source>
        <dbReference type="PROSITE" id="PS50929"/>
    </source>
</evidence>
<dbReference type="KEGG" id="cmv:CMUST_03425"/>
<evidence type="ECO:0000256" key="11">
    <source>
        <dbReference type="SAM" id="Phobius"/>
    </source>
</evidence>
<feature type="domain" description="ABC transmembrane type-1" evidence="13">
    <location>
        <begin position="25"/>
        <end position="306"/>
    </location>
</feature>
<dbReference type="PROSITE" id="PS50929">
    <property type="entry name" value="ABC_TM1F"/>
    <property type="match status" value="1"/>
</dbReference>
<dbReference type="GO" id="GO:0140359">
    <property type="term" value="F:ABC-type transporter activity"/>
    <property type="evidence" value="ECO:0007669"/>
    <property type="project" value="InterPro"/>
</dbReference>
<evidence type="ECO:0000256" key="9">
    <source>
        <dbReference type="ARBA" id="ARBA00023136"/>
    </source>
</evidence>
<dbReference type="PANTHER" id="PTHR24221:SF397">
    <property type="entry name" value="ABC TRANSPORTER, ATP-BINDING TRANSMEMBRANE PROTEIN"/>
    <property type="match status" value="1"/>
</dbReference>
<keyword evidence="2" id="KW-0813">Transport</keyword>
<keyword evidence="5 11" id="KW-0812">Transmembrane</keyword>
<evidence type="ECO:0000313" key="15">
    <source>
        <dbReference type="Proteomes" id="UP000035199"/>
    </source>
</evidence>
<comment type="subcellular location">
    <subcellularLocation>
        <location evidence="1">Cell inner membrane</location>
        <topology evidence="1">Multi-pass membrane protein</topology>
    </subcellularLocation>
</comment>
<accession>A0A0G3GV40</accession>
<dbReference type="STRING" id="571915.CMUST_03425"/>
<evidence type="ECO:0000256" key="6">
    <source>
        <dbReference type="ARBA" id="ARBA00022741"/>
    </source>
</evidence>
<reference evidence="14 15" key="1">
    <citation type="journal article" date="2015" name="Genome Announc.">
        <title>Complete Genome Sequence of the Type Strain Corynebacterium mustelae DSM 45274, Isolated from Various Tissues of a Male Ferret with Lethal Sepsis.</title>
        <authorList>
            <person name="Ruckert C."/>
            <person name="Eimer J."/>
            <person name="Winkler A."/>
            <person name="Tauch A."/>
        </authorList>
    </citation>
    <scope>NUCLEOTIDE SEQUENCE [LARGE SCALE GENOMIC DNA]</scope>
    <source>
        <strain evidence="14 15">DSM 45274</strain>
    </source>
</reference>
<feature type="transmembrane region" description="Helical" evidence="11">
    <location>
        <begin position="241"/>
        <end position="271"/>
    </location>
</feature>
<dbReference type="GO" id="GO:0016887">
    <property type="term" value="F:ATP hydrolysis activity"/>
    <property type="evidence" value="ECO:0007669"/>
    <property type="project" value="InterPro"/>
</dbReference>
<dbReference type="InterPro" id="IPR039421">
    <property type="entry name" value="Type_1_exporter"/>
</dbReference>
<feature type="transmembrane region" description="Helical" evidence="11">
    <location>
        <begin position="64"/>
        <end position="83"/>
    </location>
</feature>
<dbReference type="PROSITE" id="PS50893">
    <property type="entry name" value="ABC_TRANSPORTER_2"/>
    <property type="match status" value="1"/>
</dbReference>
<dbReference type="OrthoDB" id="9806127at2"/>
<protein>
    <submittedName>
        <fullName evidence="14">ABC-type multidrug transport system, ATPase and permease component</fullName>
    </submittedName>
</protein>
<keyword evidence="7" id="KW-0067">ATP-binding</keyword>
<evidence type="ECO:0000256" key="4">
    <source>
        <dbReference type="ARBA" id="ARBA00022519"/>
    </source>
</evidence>
<evidence type="ECO:0000259" key="12">
    <source>
        <dbReference type="PROSITE" id="PS50893"/>
    </source>
</evidence>
<evidence type="ECO:0000256" key="8">
    <source>
        <dbReference type="ARBA" id="ARBA00022989"/>
    </source>
</evidence>
<dbReference type="PROSITE" id="PS00211">
    <property type="entry name" value="ABC_TRANSPORTER_1"/>
    <property type="match status" value="1"/>
</dbReference>
<evidence type="ECO:0000313" key="14">
    <source>
        <dbReference type="EMBL" id="AKK05029.1"/>
    </source>
</evidence>